<evidence type="ECO:0000313" key="17">
    <source>
        <dbReference type="Proteomes" id="UP001649381"/>
    </source>
</evidence>
<organism evidence="16 17">
    <name type="scientific">Pseudalkalibacillus berkeleyi</name>
    <dbReference type="NCBI Taxonomy" id="1069813"/>
    <lineage>
        <taxon>Bacteria</taxon>
        <taxon>Bacillati</taxon>
        <taxon>Bacillota</taxon>
        <taxon>Bacilli</taxon>
        <taxon>Bacillales</taxon>
        <taxon>Fictibacillaceae</taxon>
        <taxon>Pseudalkalibacillus</taxon>
    </lineage>
</organism>
<keyword evidence="8 10" id="KW-0460">Magnesium</keyword>
<keyword evidence="10" id="KW-0963">Cytoplasm</keyword>
<comment type="function">
    <text evidence="10">Catalyzes the formation of S-adenosylmethionine (AdoMet) from methionine and ATP. The overall synthetic reaction is composed of two sequential steps, AdoMet formation and the subsequent tripolyphosphate hydrolysis which occurs prior to release of AdoMet from the enzyme.</text>
</comment>
<evidence type="ECO:0000256" key="7">
    <source>
        <dbReference type="ARBA" id="ARBA00022840"/>
    </source>
</evidence>
<keyword evidence="4 10" id="KW-0808">Transferase</keyword>
<dbReference type="HAMAP" id="MF_00086">
    <property type="entry name" value="S_AdoMet_synth1"/>
    <property type="match status" value="1"/>
</dbReference>
<keyword evidence="6 10" id="KW-0547">Nucleotide-binding</keyword>
<keyword evidence="5 10" id="KW-0479">Metal-binding</keyword>
<feature type="binding site" description="in other chain" evidence="10">
    <location>
        <position position="58"/>
    </location>
    <ligand>
        <name>L-methionine</name>
        <dbReference type="ChEBI" id="CHEBI:57844"/>
        <note>ligand shared between two neighboring subunits</note>
    </ligand>
</feature>
<evidence type="ECO:0000256" key="8">
    <source>
        <dbReference type="ARBA" id="ARBA00022842"/>
    </source>
</evidence>
<evidence type="ECO:0000256" key="4">
    <source>
        <dbReference type="ARBA" id="ARBA00022679"/>
    </source>
</evidence>
<evidence type="ECO:0000259" key="15">
    <source>
        <dbReference type="Pfam" id="PF02773"/>
    </source>
</evidence>
<keyword evidence="7 10" id="KW-0067">ATP-binding</keyword>
<evidence type="ECO:0000256" key="11">
    <source>
        <dbReference type="RuleBase" id="RU000542"/>
    </source>
</evidence>
<feature type="binding site" description="in other chain" evidence="10">
    <location>
        <position position="17"/>
    </location>
    <ligand>
        <name>ATP</name>
        <dbReference type="ChEBI" id="CHEBI:30616"/>
        <note>ligand shared between two neighboring subunits</note>
    </ligand>
</feature>
<protein>
    <recommendedName>
        <fullName evidence="10">S-adenosylmethionine synthase</fullName>
        <shortName evidence="10">AdoMet synthase</shortName>
        <ecNumber evidence="10">2.5.1.6</ecNumber>
    </recommendedName>
    <alternativeName>
        <fullName evidence="10">MAT</fullName>
    </alternativeName>
    <alternativeName>
        <fullName evidence="10">Methionine adenosyltransferase</fullName>
    </alternativeName>
</protein>
<evidence type="ECO:0000256" key="3">
    <source>
        <dbReference type="ARBA" id="ARBA00022563"/>
    </source>
</evidence>
<accession>A0ABS9H3C4</accession>
<dbReference type="RefSeq" id="WP_236334755.1">
    <property type="nucleotide sequence ID" value="NZ_JAKIJS010000001.1"/>
</dbReference>
<dbReference type="CDD" id="cd18079">
    <property type="entry name" value="S-AdoMet_synt"/>
    <property type="match status" value="1"/>
</dbReference>
<comment type="cofactor">
    <cofactor evidence="10">
        <name>Mg(2+)</name>
        <dbReference type="ChEBI" id="CHEBI:18420"/>
    </cofactor>
    <text evidence="10">Binds 2 divalent ions per subunit.</text>
</comment>
<comment type="pathway">
    <text evidence="1 10">Amino-acid biosynthesis; S-adenosyl-L-methionine biosynthesis; S-adenosyl-L-methionine from L-methionine: step 1/1.</text>
</comment>
<dbReference type="InterPro" id="IPR022630">
    <property type="entry name" value="S-AdoMet_synt_C"/>
</dbReference>
<dbReference type="EC" id="2.5.1.6" evidence="10"/>
<feature type="binding site" evidence="10">
    <location>
        <position position="280"/>
    </location>
    <ligand>
        <name>ATP</name>
        <dbReference type="ChEBI" id="CHEBI:30616"/>
        <note>ligand shared between two neighboring subunits</note>
    </ligand>
</feature>
<dbReference type="InterPro" id="IPR022636">
    <property type="entry name" value="S-AdoMet_synthetase_sfam"/>
</dbReference>
<evidence type="ECO:0000259" key="14">
    <source>
        <dbReference type="Pfam" id="PF02772"/>
    </source>
</evidence>
<dbReference type="InterPro" id="IPR022628">
    <property type="entry name" value="S-AdoMet_synt_N"/>
</dbReference>
<feature type="domain" description="S-adenosylmethionine synthetase C-terminal" evidence="15">
    <location>
        <begin position="247"/>
        <end position="386"/>
    </location>
</feature>
<dbReference type="Gene3D" id="3.30.300.10">
    <property type="match status" value="3"/>
</dbReference>
<feature type="binding site" evidence="10">
    <location>
        <position position="253"/>
    </location>
    <ligand>
        <name>ATP</name>
        <dbReference type="ChEBI" id="CHEBI:30616"/>
        <note>ligand shared between two neighboring subunits</note>
    </ligand>
</feature>
<dbReference type="PIRSF" id="PIRSF000497">
    <property type="entry name" value="MAT"/>
    <property type="match status" value="1"/>
</dbReference>
<dbReference type="Pfam" id="PF02773">
    <property type="entry name" value="S-AdoMet_synt_C"/>
    <property type="match status" value="1"/>
</dbReference>
<dbReference type="PANTHER" id="PTHR11964">
    <property type="entry name" value="S-ADENOSYLMETHIONINE SYNTHETASE"/>
    <property type="match status" value="1"/>
</dbReference>
<feature type="domain" description="S-adenosylmethionine synthetase N-terminal" evidence="13">
    <location>
        <begin position="6"/>
        <end position="103"/>
    </location>
</feature>
<dbReference type="Pfam" id="PF00438">
    <property type="entry name" value="S-AdoMet_synt_N"/>
    <property type="match status" value="1"/>
</dbReference>
<comment type="caution">
    <text evidence="16">The sequence shown here is derived from an EMBL/GenBank/DDBJ whole genome shotgun (WGS) entry which is preliminary data.</text>
</comment>
<dbReference type="NCBIfam" id="TIGR01034">
    <property type="entry name" value="metK"/>
    <property type="match status" value="1"/>
</dbReference>
<feature type="binding site" evidence="10">
    <location>
        <position position="19"/>
    </location>
    <ligand>
        <name>Mg(2+)</name>
        <dbReference type="ChEBI" id="CHEBI:18420"/>
    </ligand>
</feature>
<dbReference type="PROSITE" id="PS00377">
    <property type="entry name" value="ADOMET_SYNTHASE_2"/>
    <property type="match status" value="1"/>
</dbReference>
<feature type="binding site" description="in other chain" evidence="10">
    <location>
        <begin position="244"/>
        <end position="245"/>
    </location>
    <ligand>
        <name>ATP</name>
        <dbReference type="ChEBI" id="CHEBI:30616"/>
        <note>ligand shared between two neighboring subunits</note>
    </ligand>
</feature>
<evidence type="ECO:0000256" key="10">
    <source>
        <dbReference type="HAMAP-Rule" id="MF_00086"/>
    </source>
</evidence>
<comment type="cofactor">
    <cofactor evidence="10">
        <name>K(+)</name>
        <dbReference type="ChEBI" id="CHEBI:29103"/>
    </cofactor>
    <text evidence="10">Binds 1 potassium ion per subunit.</text>
</comment>
<evidence type="ECO:0000256" key="2">
    <source>
        <dbReference type="ARBA" id="ARBA00009685"/>
    </source>
</evidence>
<comment type="subcellular location">
    <subcellularLocation>
        <location evidence="10 11">Cytoplasm</location>
    </subcellularLocation>
</comment>
<comment type="catalytic activity">
    <reaction evidence="10">
        <text>L-methionine + ATP + H2O = S-adenosyl-L-methionine + phosphate + diphosphate</text>
        <dbReference type="Rhea" id="RHEA:21080"/>
        <dbReference type="ChEBI" id="CHEBI:15377"/>
        <dbReference type="ChEBI" id="CHEBI:30616"/>
        <dbReference type="ChEBI" id="CHEBI:33019"/>
        <dbReference type="ChEBI" id="CHEBI:43474"/>
        <dbReference type="ChEBI" id="CHEBI:57844"/>
        <dbReference type="ChEBI" id="CHEBI:59789"/>
        <dbReference type="EC" id="2.5.1.6"/>
    </reaction>
</comment>
<dbReference type="InterPro" id="IPR022631">
    <property type="entry name" value="ADOMET_SYNTHASE_CS"/>
</dbReference>
<feature type="binding site" description="in other chain" evidence="10">
    <location>
        <position position="101"/>
    </location>
    <ligand>
        <name>L-methionine</name>
        <dbReference type="ChEBI" id="CHEBI:57844"/>
        <note>ligand shared between two neighboring subunits</note>
    </ligand>
</feature>
<evidence type="ECO:0000259" key="13">
    <source>
        <dbReference type="Pfam" id="PF00438"/>
    </source>
</evidence>
<keyword evidence="9 10" id="KW-0630">Potassium</keyword>
<dbReference type="SUPFAM" id="SSF55973">
    <property type="entry name" value="S-adenosylmethionine synthetase"/>
    <property type="match status" value="3"/>
</dbReference>
<evidence type="ECO:0000256" key="6">
    <source>
        <dbReference type="ARBA" id="ARBA00022741"/>
    </source>
</evidence>
<feature type="binding site" evidence="10">
    <location>
        <position position="253"/>
    </location>
    <ligand>
        <name>L-methionine</name>
        <dbReference type="ChEBI" id="CHEBI:57844"/>
        <note>ligand shared between two neighboring subunits</note>
    </ligand>
</feature>
<evidence type="ECO:0000256" key="1">
    <source>
        <dbReference type="ARBA" id="ARBA00005224"/>
    </source>
</evidence>
<evidence type="ECO:0000256" key="9">
    <source>
        <dbReference type="ARBA" id="ARBA00022958"/>
    </source>
</evidence>
<feature type="binding site" evidence="10">
    <location>
        <position position="45"/>
    </location>
    <ligand>
        <name>K(+)</name>
        <dbReference type="ChEBI" id="CHEBI:29103"/>
    </ligand>
</feature>
<evidence type="ECO:0000256" key="5">
    <source>
        <dbReference type="ARBA" id="ARBA00022723"/>
    </source>
</evidence>
<feature type="binding site" evidence="10">
    <location>
        <position position="276"/>
    </location>
    <ligand>
        <name>ATP</name>
        <dbReference type="ChEBI" id="CHEBI:30616"/>
        <note>ligand shared between two neighboring subunits</note>
    </ligand>
</feature>
<feature type="domain" description="S-adenosylmethionine synthetase central" evidence="14">
    <location>
        <begin position="128"/>
        <end position="245"/>
    </location>
</feature>
<dbReference type="InterPro" id="IPR002133">
    <property type="entry name" value="S-AdoMet_synthetase"/>
</dbReference>
<feature type="region of interest" description="Flexible loop" evidence="10">
    <location>
        <begin position="101"/>
        <end position="111"/>
    </location>
</feature>
<dbReference type="Pfam" id="PF02772">
    <property type="entry name" value="S-AdoMet_synt_M"/>
    <property type="match status" value="1"/>
</dbReference>
<keyword evidence="17" id="KW-1185">Reference proteome</keyword>
<dbReference type="EMBL" id="JAKIJS010000001">
    <property type="protein sequence ID" value="MCF6138363.1"/>
    <property type="molecule type" value="Genomic_DNA"/>
</dbReference>
<feature type="binding site" description="in other chain" evidence="10">
    <location>
        <begin position="177"/>
        <end position="179"/>
    </location>
    <ligand>
        <name>ATP</name>
        <dbReference type="ChEBI" id="CHEBI:30616"/>
        <note>ligand shared between two neighboring subunits</note>
    </ligand>
</feature>
<feature type="binding site" description="in other chain" evidence="10">
    <location>
        <begin position="259"/>
        <end position="260"/>
    </location>
    <ligand>
        <name>ATP</name>
        <dbReference type="ChEBI" id="CHEBI:30616"/>
        <note>ligand shared between two neighboring subunits</note>
    </ligand>
</feature>
<dbReference type="InterPro" id="IPR022629">
    <property type="entry name" value="S-AdoMet_synt_central"/>
</dbReference>
<evidence type="ECO:0000256" key="12">
    <source>
        <dbReference type="RuleBase" id="RU004462"/>
    </source>
</evidence>
<keyword evidence="3 10" id="KW-0554">One-carbon metabolism</keyword>
<reference evidence="16 17" key="1">
    <citation type="submission" date="2022-01" db="EMBL/GenBank/DDBJ databases">
        <title>Alkalihalobacillus sp. EGI L200015, a novel bacterium isolated from a salt lake sediment.</title>
        <authorList>
            <person name="Gao L."/>
            <person name="Fang B.-Z."/>
            <person name="Li W.-J."/>
        </authorList>
    </citation>
    <scope>NUCLEOTIDE SEQUENCE [LARGE SCALE GENOMIC DNA]</scope>
    <source>
        <strain evidence="16 17">KCTC 12718</strain>
    </source>
</reference>
<feature type="binding site" description="in other chain" evidence="10">
    <location>
        <position position="284"/>
    </location>
    <ligand>
        <name>L-methionine</name>
        <dbReference type="ChEBI" id="CHEBI:57844"/>
        <note>ligand shared between two neighboring subunits</note>
    </ligand>
</feature>
<name>A0ABS9H3C4_9BACL</name>
<gene>
    <name evidence="10 16" type="primary">metK</name>
    <name evidence="16" type="ORF">L2716_11550</name>
</gene>
<comment type="subunit">
    <text evidence="10">Homotetramer; dimer of dimers.</text>
</comment>
<sequence length="397" mass="43415">MSTSRRLFTSESVTEGHPDKICDQISDAILDEILSSDPNARVACETSVNTGLVLVAGEITTSTYVDIPKIVRETVKGIGYTRAKYGFDYETCAVLTSIDEQSADIAQGVDKALEAREGTMSDEEIDAIGAGDQGLMFGYACNETSELMPLPISLSHKLSRRLADVRKNEVVPYLRPDGKTQVTVEYDENNQPVRVDTVVISTQHHPEVTLEQIKRDLKEHVINPVVPTELIDEDTKYFINPTGRFVIGGPQGDAGLTGRKIIVDTYGGYARHGGGAFSGKDPTKVDRSAAYAARYVAKNIVAAGLADKCEVQLAYAIGVAQPVSISIDTFETGTVSEEKLVELVRANFDLRPAGIINMLDLRRPIYKQTAAYGHFGRTDIELPWERTDKAEILKNNA</sequence>
<evidence type="ECO:0000313" key="16">
    <source>
        <dbReference type="EMBL" id="MCF6138363.1"/>
    </source>
</evidence>
<comment type="similarity">
    <text evidence="2 10 12">Belongs to the AdoMet synthase family.</text>
</comment>
<dbReference type="GO" id="GO:0004478">
    <property type="term" value="F:methionine adenosyltransferase activity"/>
    <property type="evidence" value="ECO:0007669"/>
    <property type="project" value="UniProtKB-EC"/>
</dbReference>
<dbReference type="Proteomes" id="UP001649381">
    <property type="component" value="Unassembled WGS sequence"/>
</dbReference>
<dbReference type="PROSITE" id="PS00376">
    <property type="entry name" value="ADOMET_SYNTHASE_1"/>
    <property type="match status" value="1"/>
</dbReference>
<proteinExistence type="inferred from homology"/>